<dbReference type="SUPFAM" id="SSF53850">
    <property type="entry name" value="Periplasmic binding protein-like II"/>
    <property type="match status" value="1"/>
</dbReference>
<dbReference type="RefSeq" id="WP_068557009.1">
    <property type="nucleotide sequence ID" value="NZ_LOEE01000049.1"/>
</dbReference>
<proteinExistence type="predicted"/>
<comment type="caution">
    <text evidence="2">The sequence shown here is derived from an EMBL/GenBank/DDBJ whole genome shotgun (WGS) entry which is preliminary data.</text>
</comment>
<dbReference type="EMBL" id="LOEE01000049">
    <property type="protein sequence ID" value="KXG74614.1"/>
    <property type="molecule type" value="Genomic_DNA"/>
</dbReference>
<dbReference type="InterPro" id="IPR015168">
    <property type="entry name" value="SsuA/THI5"/>
</dbReference>
<dbReference type="PANTHER" id="PTHR31528">
    <property type="entry name" value="4-AMINO-5-HYDROXYMETHYL-2-METHYLPYRIMIDINE PHOSPHATE SYNTHASE THI11-RELATED"/>
    <property type="match status" value="1"/>
</dbReference>
<accession>A0A140L239</accession>
<evidence type="ECO:0000313" key="2">
    <source>
        <dbReference type="EMBL" id="KXG74614.1"/>
    </source>
</evidence>
<dbReference type="GO" id="GO:0009228">
    <property type="term" value="P:thiamine biosynthetic process"/>
    <property type="evidence" value="ECO:0007669"/>
    <property type="project" value="InterPro"/>
</dbReference>
<sequence length="337" mass="37808">MKKFLGLLLTTVLITGSLLGCTPKPAEEPKKAPAQELQKVTVILDWVPNTNHTGMYVAKEKGYYAEEGLEVEIIQPTEGGSADLIAAGQGEFGISYQEQVTYARTAATPLPIKAIAAIIQHNTSGFASPVNKNIRSPKDFEGKRYGGWGSPMEEAMLKALMEKEGADFSKLEMVNIGASDFFTSVEKDVDFSWIYYGWDGVRAELMKFPMHFIKLQDLDPALDFYTPVIIAHEDLLNQNPELTRKFLRATAKGYQYAIKNPEDAGKDLLKNVPELDEEMVIASQKYLAKEYQADAPRWGEMKEEIWEVYGKWMGDRNLLEGPFDAKKAFTNEFLPVE</sequence>
<reference evidence="2 3" key="1">
    <citation type="submission" date="2015-12" db="EMBL/GenBank/DDBJ databases">
        <title>Draft genome sequence of the thermoanaerobe Thermotalea metallivorans, an isolate from the runoff channel of the Great Artesian Basin, Australia.</title>
        <authorList>
            <person name="Patel B.K."/>
        </authorList>
    </citation>
    <scope>NUCLEOTIDE SEQUENCE [LARGE SCALE GENOMIC DNA]</scope>
    <source>
        <strain evidence="2 3">B2-1</strain>
    </source>
</reference>
<gene>
    <name evidence="2" type="primary">thiY</name>
    <name evidence="2" type="ORF">AN619_22540</name>
</gene>
<protein>
    <submittedName>
        <fullName evidence="2">Formylaminopyrimidine-binding protein</fullName>
    </submittedName>
</protein>
<keyword evidence="3" id="KW-1185">Reference proteome</keyword>
<dbReference type="InterPro" id="IPR027939">
    <property type="entry name" value="NMT1/THI5"/>
</dbReference>
<dbReference type="PANTHER" id="PTHR31528:SF3">
    <property type="entry name" value="THIAMINE BIOSYNTHESIS PROTEIN HI_0357-RELATED"/>
    <property type="match status" value="1"/>
</dbReference>
<feature type="domain" description="SsuA/THI5-like" evidence="1">
    <location>
        <begin position="49"/>
        <end position="264"/>
    </location>
</feature>
<dbReference type="AlphaFoldDB" id="A0A140L239"/>
<dbReference type="Gene3D" id="3.40.190.10">
    <property type="entry name" value="Periplasmic binding protein-like II"/>
    <property type="match status" value="2"/>
</dbReference>
<dbReference type="PROSITE" id="PS51257">
    <property type="entry name" value="PROKAR_LIPOPROTEIN"/>
    <property type="match status" value="1"/>
</dbReference>
<evidence type="ECO:0000259" key="1">
    <source>
        <dbReference type="Pfam" id="PF09084"/>
    </source>
</evidence>
<name>A0A140L239_9FIRM</name>
<organism evidence="2 3">
    <name type="scientific">Thermotalea metallivorans</name>
    <dbReference type="NCBI Taxonomy" id="520762"/>
    <lineage>
        <taxon>Bacteria</taxon>
        <taxon>Bacillati</taxon>
        <taxon>Bacillota</taxon>
        <taxon>Clostridia</taxon>
        <taxon>Peptostreptococcales</taxon>
        <taxon>Thermotaleaceae</taxon>
        <taxon>Thermotalea</taxon>
    </lineage>
</organism>
<dbReference type="PATRIC" id="fig|520762.4.peg.2488"/>
<dbReference type="STRING" id="520762.AN619_22540"/>
<dbReference type="Pfam" id="PF09084">
    <property type="entry name" value="NMT1"/>
    <property type="match status" value="1"/>
</dbReference>
<evidence type="ECO:0000313" key="3">
    <source>
        <dbReference type="Proteomes" id="UP000070456"/>
    </source>
</evidence>
<dbReference type="OrthoDB" id="9815602at2"/>
<dbReference type="Proteomes" id="UP000070456">
    <property type="component" value="Unassembled WGS sequence"/>
</dbReference>